<evidence type="ECO:0000256" key="4">
    <source>
        <dbReference type="ARBA" id="ARBA00048009"/>
    </source>
</evidence>
<dbReference type="GeneID" id="104765047"/>
<evidence type="ECO:0000259" key="6">
    <source>
        <dbReference type="SMART" id="SM00822"/>
    </source>
</evidence>
<dbReference type="InterPro" id="IPR002347">
    <property type="entry name" value="SDR_fam"/>
</dbReference>
<dbReference type="InterPro" id="IPR045017">
    <property type="entry name" value="DECR2-like"/>
</dbReference>
<gene>
    <name evidence="8" type="primary">LOC104765047</name>
</gene>
<reference evidence="8" key="2">
    <citation type="submission" date="2025-08" db="UniProtKB">
        <authorList>
            <consortium name="RefSeq"/>
        </authorList>
    </citation>
    <scope>IDENTIFICATION</scope>
    <source>
        <tissue evidence="8">Leaf</tissue>
    </source>
</reference>
<dbReference type="SUPFAM" id="SSF51735">
    <property type="entry name" value="NAD(P)-binding Rossmann-fold domains"/>
    <property type="match status" value="1"/>
</dbReference>
<dbReference type="Pfam" id="PF13561">
    <property type="entry name" value="adh_short_C2"/>
    <property type="match status" value="1"/>
</dbReference>
<keyword evidence="7" id="KW-1185">Reference proteome</keyword>
<evidence type="ECO:0000313" key="8">
    <source>
        <dbReference type="RefSeq" id="XP_010487005.1"/>
    </source>
</evidence>
<evidence type="ECO:0000256" key="5">
    <source>
        <dbReference type="ARBA" id="ARBA00048340"/>
    </source>
</evidence>
<protein>
    <recommendedName>
        <fullName evidence="3">2,4-dienoyl-CoA reductase [(3E)-enoyl-CoA-producing]</fullName>
        <ecNumber evidence="3">1.3.1.124</ecNumber>
    </recommendedName>
</protein>
<dbReference type="CDD" id="cd05369">
    <property type="entry name" value="TER_DECR_SDR_a"/>
    <property type="match status" value="1"/>
</dbReference>
<dbReference type="SMART" id="SM00822">
    <property type="entry name" value="PKS_KR"/>
    <property type="match status" value="1"/>
</dbReference>
<dbReference type="PANTHER" id="PTHR43296:SF2">
    <property type="entry name" value="PEROXISOMAL 2,4-DIENOYL-COA REDUCTASE [(3E)-ENOYL-COA-PRODUCING]"/>
    <property type="match status" value="1"/>
</dbReference>
<accession>A0ABM0XJS0</accession>
<organism evidence="7 8">
    <name type="scientific">Camelina sativa</name>
    <name type="common">False flax</name>
    <name type="synonym">Myagrum sativum</name>
    <dbReference type="NCBI Taxonomy" id="90675"/>
    <lineage>
        <taxon>Eukaryota</taxon>
        <taxon>Viridiplantae</taxon>
        <taxon>Streptophyta</taxon>
        <taxon>Embryophyta</taxon>
        <taxon>Tracheophyta</taxon>
        <taxon>Spermatophyta</taxon>
        <taxon>Magnoliopsida</taxon>
        <taxon>eudicotyledons</taxon>
        <taxon>Gunneridae</taxon>
        <taxon>Pentapetalae</taxon>
        <taxon>rosids</taxon>
        <taxon>malvids</taxon>
        <taxon>Brassicales</taxon>
        <taxon>Brassicaceae</taxon>
        <taxon>Camelineae</taxon>
        <taxon>Camelina</taxon>
    </lineage>
</organism>
<evidence type="ECO:0000313" key="7">
    <source>
        <dbReference type="Proteomes" id="UP000694864"/>
    </source>
</evidence>
<dbReference type="Gene3D" id="3.40.50.720">
    <property type="entry name" value="NAD(P)-binding Rossmann-like Domain"/>
    <property type="match status" value="1"/>
</dbReference>
<evidence type="ECO:0000256" key="2">
    <source>
        <dbReference type="ARBA" id="ARBA00023002"/>
    </source>
</evidence>
<dbReference type="RefSeq" id="XP_010487005.1">
    <property type="nucleotide sequence ID" value="XM_010488703.2"/>
</dbReference>
<dbReference type="PRINTS" id="PR00081">
    <property type="entry name" value="GDHRDH"/>
</dbReference>
<comment type="catalytic activity">
    <reaction evidence="5">
        <text>a (2E,4Z)-dienoyl-CoA + NADPH + H(+) = a 4,5-saturated-(3E)-enoyl-CoA + NADP(+)</text>
        <dbReference type="Rhea" id="RHEA:61892"/>
        <dbReference type="ChEBI" id="CHEBI:15378"/>
        <dbReference type="ChEBI" id="CHEBI:57783"/>
        <dbReference type="ChEBI" id="CHEBI:58349"/>
        <dbReference type="ChEBI" id="CHEBI:85099"/>
        <dbReference type="ChEBI" id="CHEBI:85493"/>
        <dbReference type="EC" id="1.3.1.124"/>
    </reaction>
</comment>
<evidence type="ECO:0000256" key="1">
    <source>
        <dbReference type="ARBA" id="ARBA00022857"/>
    </source>
</evidence>
<proteinExistence type="predicted"/>
<dbReference type="EC" id="1.3.1.124" evidence="3"/>
<reference evidence="7" key="1">
    <citation type="journal article" date="2014" name="Nat. Commun.">
        <title>The emerging biofuel crop Camelina sativa retains a highly undifferentiated hexaploid genome structure.</title>
        <authorList>
            <person name="Kagale S."/>
            <person name="Koh C."/>
            <person name="Nixon J."/>
            <person name="Bollina V."/>
            <person name="Clarke W.E."/>
            <person name="Tuteja R."/>
            <person name="Spillane C."/>
            <person name="Robinson S.J."/>
            <person name="Links M.G."/>
            <person name="Clarke C."/>
            <person name="Higgins E.E."/>
            <person name="Huebert T."/>
            <person name="Sharpe A.G."/>
            <person name="Parkin I.A."/>
        </authorList>
    </citation>
    <scope>NUCLEOTIDE SEQUENCE [LARGE SCALE GENOMIC DNA]</scope>
    <source>
        <strain evidence="7">cv. DH55</strain>
    </source>
</reference>
<feature type="domain" description="Ketoreductase" evidence="6">
    <location>
        <begin position="13"/>
        <end position="160"/>
    </location>
</feature>
<dbReference type="PRINTS" id="PR00080">
    <property type="entry name" value="SDRFAMILY"/>
</dbReference>
<keyword evidence="2" id="KW-0560">Oxidoreductase</keyword>
<sequence>MESPFKPDVIKGKVALITGGGSGIGFEISSQFGKHGGSIAIMGRRKQVLDDAVNALRSLGIQAIGLEGDVRKQEDARRVVESTFQQFGKIDVLVNAAAGNFLAAAEDLSPNGFRTVLDIDAVGTFNMCHAALKYLKKDGPGRDSSSGGGSIINISATLHYTASWYQIHVSAAKAAVDATTRNLALEWGTDYDIRVNGIAPGPIGGTPGMSKLVPEEIENKTREYMPLYKLGDKWDIAMAALYLSCDSGKFVNGLTMVVDGGLWLSKPRHLPKEAVKQLSRAVEKRSRAKPVGLPTSKL</sequence>
<dbReference type="InterPro" id="IPR057326">
    <property type="entry name" value="KR_dom"/>
</dbReference>
<dbReference type="PANTHER" id="PTHR43296">
    <property type="entry name" value="PEROXISOMAL 2,4-DIENOYL-COA REDUCTASE"/>
    <property type="match status" value="1"/>
</dbReference>
<keyword evidence="1" id="KW-0521">NADP</keyword>
<name>A0ABM0XJS0_CAMSA</name>
<dbReference type="InterPro" id="IPR036291">
    <property type="entry name" value="NAD(P)-bd_dom_sf"/>
</dbReference>
<evidence type="ECO:0000256" key="3">
    <source>
        <dbReference type="ARBA" id="ARBA00026117"/>
    </source>
</evidence>
<dbReference type="Proteomes" id="UP000694864">
    <property type="component" value="Chromosome 19"/>
</dbReference>
<comment type="catalytic activity">
    <reaction evidence="4">
        <text>a (2E,4E)-dienoyl-CoA + NADPH + H(+) = a 4,5-saturated-(3E)-enoyl-CoA + NADP(+)</text>
        <dbReference type="Rhea" id="RHEA:45912"/>
        <dbReference type="ChEBI" id="CHEBI:15378"/>
        <dbReference type="ChEBI" id="CHEBI:57783"/>
        <dbReference type="ChEBI" id="CHEBI:58349"/>
        <dbReference type="ChEBI" id="CHEBI:85101"/>
        <dbReference type="ChEBI" id="CHEBI:85493"/>
        <dbReference type="EC" id="1.3.1.124"/>
    </reaction>
</comment>